<evidence type="ECO:0000313" key="2">
    <source>
        <dbReference type="Proteomes" id="UP001172101"/>
    </source>
</evidence>
<dbReference type="GeneID" id="85325349"/>
<sequence>MRALKVRAKARTWTHLISGPSPWTRACSTSFRLPLQLAVQPVPGRFVTIRYRTNKTK</sequence>
<keyword evidence="2" id="KW-1185">Reference proteome</keyword>
<dbReference type="AlphaFoldDB" id="A0AA40ALV9"/>
<comment type="caution">
    <text evidence="1">The sequence shown here is derived from an EMBL/GenBank/DDBJ whole genome shotgun (WGS) entry which is preliminary data.</text>
</comment>
<gene>
    <name evidence="1" type="ORF">B0T26DRAFT_712319</name>
</gene>
<dbReference type="EMBL" id="JAUIRO010000004">
    <property type="protein sequence ID" value="KAK0718209.1"/>
    <property type="molecule type" value="Genomic_DNA"/>
</dbReference>
<evidence type="ECO:0000313" key="1">
    <source>
        <dbReference type="EMBL" id="KAK0718209.1"/>
    </source>
</evidence>
<organism evidence="1 2">
    <name type="scientific">Lasiosphaeria miniovina</name>
    <dbReference type="NCBI Taxonomy" id="1954250"/>
    <lineage>
        <taxon>Eukaryota</taxon>
        <taxon>Fungi</taxon>
        <taxon>Dikarya</taxon>
        <taxon>Ascomycota</taxon>
        <taxon>Pezizomycotina</taxon>
        <taxon>Sordariomycetes</taxon>
        <taxon>Sordariomycetidae</taxon>
        <taxon>Sordariales</taxon>
        <taxon>Lasiosphaeriaceae</taxon>
        <taxon>Lasiosphaeria</taxon>
    </lineage>
</organism>
<name>A0AA40ALV9_9PEZI</name>
<accession>A0AA40ALV9</accession>
<dbReference type="Proteomes" id="UP001172101">
    <property type="component" value="Unassembled WGS sequence"/>
</dbReference>
<reference evidence="1" key="1">
    <citation type="submission" date="2023-06" db="EMBL/GenBank/DDBJ databases">
        <title>Genome-scale phylogeny and comparative genomics of the fungal order Sordariales.</title>
        <authorList>
            <consortium name="Lawrence Berkeley National Laboratory"/>
            <person name="Hensen N."/>
            <person name="Bonometti L."/>
            <person name="Westerberg I."/>
            <person name="Brannstrom I.O."/>
            <person name="Guillou S."/>
            <person name="Cros-Aarteil S."/>
            <person name="Calhoun S."/>
            <person name="Haridas S."/>
            <person name="Kuo A."/>
            <person name="Mondo S."/>
            <person name="Pangilinan J."/>
            <person name="Riley R."/>
            <person name="LaButti K."/>
            <person name="Andreopoulos B."/>
            <person name="Lipzen A."/>
            <person name="Chen C."/>
            <person name="Yanf M."/>
            <person name="Daum C."/>
            <person name="Ng V."/>
            <person name="Clum A."/>
            <person name="Steindorff A."/>
            <person name="Ohm R."/>
            <person name="Martin F."/>
            <person name="Silar P."/>
            <person name="Natvig D."/>
            <person name="Lalanne C."/>
            <person name="Gautier V."/>
            <person name="Ament-velasquez S.L."/>
            <person name="Kruys A."/>
            <person name="Hutchinson M.I."/>
            <person name="Powell A.J."/>
            <person name="Barry K."/>
            <person name="Miller A.N."/>
            <person name="Grigoriev I.V."/>
            <person name="Debuchy R."/>
            <person name="Gladieux P."/>
            <person name="Thoren M.H."/>
            <person name="Johannesson H."/>
        </authorList>
    </citation>
    <scope>NUCLEOTIDE SEQUENCE</scope>
    <source>
        <strain evidence="1">SMH2392-1A</strain>
    </source>
</reference>
<protein>
    <submittedName>
        <fullName evidence="1">Uncharacterized protein</fullName>
    </submittedName>
</protein>
<proteinExistence type="predicted"/>
<dbReference type="RefSeq" id="XP_060297002.1">
    <property type="nucleotide sequence ID" value="XM_060442079.1"/>
</dbReference>